<keyword evidence="1" id="KW-0812">Transmembrane</keyword>
<comment type="caution">
    <text evidence="2">The sequence shown here is derived from an EMBL/GenBank/DDBJ whole genome shotgun (WGS) entry which is preliminary data.</text>
</comment>
<organism evidence="2">
    <name type="scientific">Xenorhabdus bovienii str. feltiae Moldova</name>
    <dbReference type="NCBI Taxonomy" id="1398200"/>
    <lineage>
        <taxon>Bacteria</taxon>
        <taxon>Pseudomonadati</taxon>
        <taxon>Pseudomonadota</taxon>
        <taxon>Gammaproteobacteria</taxon>
        <taxon>Enterobacterales</taxon>
        <taxon>Morganellaceae</taxon>
        <taxon>Xenorhabdus</taxon>
    </lineage>
</organism>
<gene>
    <name evidence="2" type="ORF">XBFM1_920003</name>
</gene>
<keyword evidence="1" id="KW-1133">Transmembrane helix</keyword>
<evidence type="ECO:0000313" key="2">
    <source>
        <dbReference type="EMBL" id="CDH04010.1"/>
    </source>
</evidence>
<name>A0A077NYY3_XENBV</name>
<feature type="transmembrane region" description="Helical" evidence="1">
    <location>
        <begin position="6"/>
        <end position="25"/>
    </location>
</feature>
<dbReference type="AlphaFoldDB" id="A0A077NYY3"/>
<keyword evidence="1" id="KW-0472">Membrane</keyword>
<accession>A0A077NYY3</accession>
<dbReference type="Proteomes" id="UP000028487">
    <property type="component" value="Unassembled WGS sequence"/>
</dbReference>
<sequence>MFTHSLSFFLFFCLVFILCFVYRFVQCSMYKQLYKQARTNAFKNEGYLFNINRLCLNCEYRLFIITQGCFHGVY</sequence>
<reference evidence="2" key="1">
    <citation type="submission" date="2013-07" db="EMBL/GenBank/DDBJ databases">
        <title>Sub-species coevolution in mutualistic symbiosis.</title>
        <authorList>
            <person name="Murfin K."/>
            <person name="Klassen J."/>
            <person name="Lee M."/>
            <person name="Forst S."/>
            <person name="Stock P."/>
            <person name="Goodrich-Blair H."/>
        </authorList>
    </citation>
    <scope>NUCLEOTIDE SEQUENCE [LARGE SCALE GENOMIC DNA]</scope>
    <source>
        <strain evidence="2">Feltiae Moldova</strain>
    </source>
</reference>
<protein>
    <submittedName>
        <fullName evidence="2">Uncharacterized protein</fullName>
    </submittedName>
</protein>
<dbReference type="EMBL" id="CBSV010000268">
    <property type="protein sequence ID" value="CDH04010.1"/>
    <property type="molecule type" value="Genomic_DNA"/>
</dbReference>
<evidence type="ECO:0000256" key="1">
    <source>
        <dbReference type="SAM" id="Phobius"/>
    </source>
</evidence>
<dbReference type="HOGENOM" id="CLU_2686951_0_0_6"/>
<proteinExistence type="predicted"/>